<dbReference type="Pfam" id="PF04413">
    <property type="entry name" value="Glycos_transf_N"/>
    <property type="match status" value="1"/>
</dbReference>
<comment type="catalytic activity">
    <reaction evidence="6 7">
        <text>lipid IVA (E. coli) + CMP-3-deoxy-beta-D-manno-octulosonate = alpha-Kdo-(2-&gt;6)-lipid IVA (E. coli) + CMP + H(+)</text>
        <dbReference type="Rhea" id="RHEA:28066"/>
        <dbReference type="ChEBI" id="CHEBI:15378"/>
        <dbReference type="ChEBI" id="CHEBI:58603"/>
        <dbReference type="ChEBI" id="CHEBI:60364"/>
        <dbReference type="ChEBI" id="CHEBI:60377"/>
        <dbReference type="ChEBI" id="CHEBI:85987"/>
        <dbReference type="EC" id="2.4.99.12"/>
    </reaction>
</comment>
<dbReference type="Gene3D" id="3.40.50.2000">
    <property type="entry name" value="Glycogen Phosphorylase B"/>
    <property type="match status" value="1"/>
</dbReference>
<evidence type="ECO:0000256" key="1">
    <source>
        <dbReference type="ARBA" id="ARBA00004713"/>
    </source>
</evidence>
<comment type="pathway">
    <text evidence="1 7">Bacterial outer membrane biogenesis; LPS core biosynthesis.</text>
</comment>
<feature type="domain" description="3-deoxy-D-manno-octulosonic-acid transferase N-terminal" evidence="8">
    <location>
        <begin position="57"/>
        <end position="233"/>
    </location>
</feature>
<dbReference type="Proteomes" id="UP000060699">
    <property type="component" value="Chromosome"/>
</dbReference>
<keyword evidence="7" id="KW-1003">Cell membrane</keyword>
<dbReference type="InterPro" id="IPR039901">
    <property type="entry name" value="Kdotransferase"/>
</dbReference>
<dbReference type="GO" id="GO:0005886">
    <property type="term" value="C:plasma membrane"/>
    <property type="evidence" value="ECO:0007669"/>
    <property type="project" value="UniProtKB-SubCell"/>
</dbReference>
<reference evidence="9 10" key="1">
    <citation type="submission" date="2015-12" db="EMBL/GenBank/DDBJ databases">
        <title>Complete genome of Roseateles depolymerans KCTC 42856.</title>
        <authorList>
            <person name="Kim K.M."/>
        </authorList>
    </citation>
    <scope>NUCLEOTIDE SEQUENCE [LARGE SCALE GENOMIC DNA]</scope>
    <source>
        <strain evidence="9 10">KCTC 42856</strain>
    </source>
</reference>
<comment type="similarity">
    <text evidence="7">Belongs to the glycosyltransferase group 1 family.</text>
</comment>
<protein>
    <recommendedName>
        <fullName evidence="3 7">3-deoxy-D-manno-octulosonic acid transferase</fullName>
        <shortName evidence="7">Kdo transferase</shortName>
        <ecNumber evidence="2 7">2.4.99.12</ecNumber>
    </recommendedName>
    <alternativeName>
        <fullName evidence="5 7">Lipid IV(A) 3-deoxy-D-manno-octulosonic acid transferase</fullName>
    </alternativeName>
</protein>
<organism evidence="9 10">
    <name type="scientific">Roseateles depolymerans</name>
    <dbReference type="NCBI Taxonomy" id="76731"/>
    <lineage>
        <taxon>Bacteria</taxon>
        <taxon>Pseudomonadati</taxon>
        <taxon>Pseudomonadota</taxon>
        <taxon>Betaproteobacteria</taxon>
        <taxon>Burkholderiales</taxon>
        <taxon>Sphaerotilaceae</taxon>
        <taxon>Roseateles</taxon>
    </lineage>
</organism>
<dbReference type="RefSeq" id="WP_058935519.1">
    <property type="nucleotide sequence ID" value="NZ_CP013729.1"/>
</dbReference>
<keyword evidence="10" id="KW-1185">Reference proteome</keyword>
<dbReference type="KEGG" id="rdp:RD2015_2940"/>
<dbReference type="InterPro" id="IPR038107">
    <property type="entry name" value="Glycos_transf_N_sf"/>
</dbReference>
<keyword evidence="7" id="KW-0448">Lipopolysaccharide biosynthesis</keyword>
<evidence type="ECO:0000313" key="9">
    <source>
        <dbReference type="EMBL" id="ALV07402.1"/>
    </source>
</evidence>
<proteinExistence type="inferred from homology"/>
<name>A0A0U3MSP8_9BURK</name>
<dbReference type="GO" id="GO:0009244">
    <property type="term" value="P:lipopolysaccharide core region biosynthetic process"/>
    <property type="evidence" value="ECO:0007669"/>
    <property type="project" value="UniProtKB-UniRule"/>
</dbReference>
<evidence type="ECO:0000256" key="4">
    <source>
        <dbReference type="ARBA" id="ARBA00022679"/>
    </source>
</evidence>
<dbReference type="InterPro" id="IPR007507">
    <property type="entry name" value="Glycos_transf_N"/>
</dbReference>
<comment type="subcellular location">
    <subcellularLocation>
        <location evidence="7">Cell membrane</location>
    </subcellularLocation>
</comment>
<evidence type="ECO:0000256" key="2">
    <source>
        <dbReference type="ARBA" id="ARBA00012621"/>
    </source>
</evidence>
<dbReference type="GO" id="GO:0009245">
    <property type="term" value="P:lipid A biosynthetic process"/>
    <property type="evidence" value="ECO:0007669"/>
    <property type="project" value="TreeGrafter"/>
</dbReference>
<evidence type="ECO:0000256" key="5">
    <source>
        <dbReference type="ARBA" id="ARBA00031445"/>
    </source>
</evidence>
<accession>A0A0U3MSP8</accession>
<dbReference type="STRING" id="76731.RD2015_2940"/>
<evidence type="ECO:0000259" key="8">
    <source>
        <dbReference type="Pfam" id="PF04413"/>
    </source>
</evidence>
<dbReference type="UniPathway" id="UPA00958"/>
<dbReference type="GO" id="GO:0043842">
    <property type="term" value="F:Kdo transferase activity"/>
    <property type="evidence" value="ECO:0007669"/>
    <property type="project" value="UniProtKB-EC"/>
</dbReference>
<keyword evidence="4 7" id="KW-0808">Transferase</keyword>
<dbReference type="EC" id="2.4.99.12" evidence="2 7"/>
<dbReference type="AlphaFoldDB" id="A0A0U3MSP8"/>
<dbReference type="EMBL" id="CP013729">
    <property type="protein sequence ID" value="ALV07402.1"/>
    <property type="molecule type" value="Genomic_DNA"/>
</dbReference>
<keyword evidence="7" id="KW-0472">Membrane</keyword>
<comment type="function">
    <text evidence="7">Involved in lipopolysaccharide (LPS) biosynthesis. Catalyzes the transfer of 3-deoxy-D-manno-octulosonate (Kdo) residue(s) from CMP-Kdo to lipid IV(A), the tetraacyldisaccharide-1,4'-bisphosphate precursor of lipid A.</text>
</comment>
<evidence type="ECO:0000256" key="7">
    <source>
        <dbReference type="RuleBase" id="RU365103"/>
    </source>
</evidence>
<dbReference type="Gene3D" id="3.40.50.11720">
    <property type="entry name" value="3-Deoxy-D-manno-octulosonic-acid transferase, N-terminal domain"/>
    <property type="match status" value="1"/>
</dbReference>
<evidence type="ECO:0000313" key="10">
    <source>
        <dbReference type="Proteomes" id="UP000060699"/>
    </source>
</evidence>
<evidence type="ECO:0000256" key="3">
    <source>
        <dbReference type="ARBA" id="ARBA00019077"/>
    </source>
</evidence>
<evidence type="ECO:0000256" key="6">
    <source>
        <dbReference type="ARBA" id="ARBA00049183"/>
    </source>
</evidence>
<dbReference type="PANTHER" id="PTHR42755">
    <property type="entry name" value="3-DEOXY-MANNO-OCTULOSONATE CYTIDYLYLTRANSFERASE"/>
    <property type="match status" value="1"/>
</dbReference>
<sequence length="451" mass="49651">MPDALTDLAPVSPPRTPARRSAGLGEALRWTAFRMLERLSDWRGNNTQGVFALSDPQARGPALWLYVTTIGELNAVAPMLEWLVAQRPDLRPVLITEHAHYQEAYLARLPGAVVCLTRGHSLDARKLAAQLPPQVLALAEIPCLPSDAPCRFSYAFLREARRCGASTLLLNGWLYHYAPPARLDQVERQLLEADFLRALDVLCVQDAATAQILAGRGAAEDRLVVTGNMKFDAMQRPHWQVSQARSPGLLGALIEAGRPTVVGGCVTELAEQQAVLGAFQRLRQQHPQALLILAPRHPENRERMQALLAQVEAQDLRWVRRSAVPDAALPESVNCLVLDTVGELRDFYAAASVAHVGVDHNVLEPLGLGKPLTIQEGWNTTYPSYPVYRLLRDQGVLHSCADEAALHAYWRAAIEGAASVQDDLRRTEEVLSALRGSVARHQQACLPWVAR</sequence>
<dbReference type="PANTHER" id="PTHR42755:SF1">
    <property type="entry name" value="3-DEOXY-D-MANNO-OCTULOSONIC ACID TRANSFERASE, MITOCHONDRIAL-RELATED"/>
    <property type="match status" value="1"/>
</dbReference>
<gene>
    <name evidence="9" type="ORF">RD2015_2940</name>
</gene>
<dbReference type="OrthoDB" id="9147307at2"/>